<sequence>MKTLTNIDKIAYLFLIIIFGLGIYYANTNLQYFDEVYTVEDGYVEGGSAIFLFISSMLLLYRFFKLFKHKDLFWKIGILAMAIVFFFGAGEEISWGQRIFNIESSEYFLENNAQGETNLHNMVVDGTKINKLIFSQLLTVVLVIYLIITPFLFRKYEWIKNLVNKFAVPIVQWHHTISFLAVTALLVFISSNRKWEIYELAFSVIFLLIFIKPLNKEIYTSR</sequence>
<feature type="transmembrane region" description="Helical" evidence="1">
    <location>
        <begin position="72"/>
        <end position="90"/>
    </location>
</feature>
<feature type="transmembrane region" description="Helical" evidence="1">
    <location>
        <begin position="42"/>
        <end position="60"/>
    </location>
</feature>
<reference evidence="3" key="1">
    <citation type="submission" date="2017-06" db="EMBL/GenBank/DDBJ databases">
        <authorList>
            <person name="Varghese N."/>
            <person name="Submissions S."/>
        </authorList>
    </citation>
    <scope>NUCLEOTIDE SEQUENCE [LARGE SCALE GENOMIC DNA]</scope>
    <source>
        <strain evidence="3">DSM 27993</strain>
    </source>
</reference>
<accession>A0A238W001</accession>
<dbReference type="AlphaFoldDB" id="A0A238W001"/>
<feature type="transmembrane region" description="Helical" evidence="1">
    <location>
        <begin position="197"/>
        <end position="214"/>
    </location>
</feature>
<gene>
    <name evidence="2" type="ORF">SAMN04488111_1164</name>
</gene>
<feature type="transmembrane region" description="Helical" evidence="1">
    <location>
        <begin position="173"/>
        <end position="191"/>
    </location>
</feature>
<protein>
    <submittedName>
        <fullName evidence="2">Uncharacterized protein</fullName>
    </submittedName>
</protein>
<evidence type="ECO:0000313" key="3">
    <source>
        <dbReference type="Proteomes" id="UP000198412"/>
    </source>
</evidence>
<keyword evidence="1" id="KW-0812">Transmembrane</keyword>
<feature type="transmembrane region" description="Helical" evidence="1">
    <location>
        <begin position="12"/>
        <end position="30"/>
    </location>
</feature>
<evidence type="ECO:0000256" key="1">
    <source>
        <dbReference type="SAM" id="Phobius"/>
    </source>
</evidence>
<organism evidence="2 3">
    <name type="scientific">Lutibacter flavus</name>
    <dbReference type="NCBI Taxonomy" id="691689"/>
    <lineage>
        <taxon>Bacteria</taxon>
        <taxon>Pseudomonadati</taxon>
        <taxon>Bacteroidota</taxon>
        <taxon>Flavobacteriia</taxon>
        <taxon>Flavobacteriales</taxon>
        <taxon>Flavobacteriaceae</taxon>
        <taxon>Lutibacter</taxon>
    </lineage>
</organism>
<dbReference type="RefSeq" id="WP_089377445.1">
    <property type="nucleotide sequence ID" value="NZ_FZNX01000001.1"/>
</dbReference>
<dbReference type="OrthoDB" id="7067875at2"/>
<keyword evidence="1" id="KW-0472">Membrane</keyword>
<keyword evidence="3" id="KW-1185">Reference proteome</keyword>
<dbReference type="Proteomes" id="UP000198412">
    <property type="component" value="Unassembled WGS sequence"/>
</dbReference>
<keyword evidence="1" id="KW-1133">Transmembrane helix</keyword>
<feature type="transmembrane region" description="Helical" evidence="1">
    <location>
        <begin position="132"/>
        <end position="153"/>
    </location>
</feature>
<evidence type="ECO:0000313" key="2">
    <source>
        <dbReference type="EMBL" id="SNR39029.1"/>
    </source>
</evidence>
<dbReference type="EMBL" id="FZNX01000001">
    <property type="protein sequence ID" value="SNR39029.1"/>
    <property type="molecule type" value="Genomic_DNA"/>
</dbReference>
<name>A0A238W001_9FLAO</name>
<proteinExistence type="predicted"/>